<feature type="compositionally biased region" description="Basic and acidic residues" evidence="2">
    <location>
        <begin position="236"/>
        <end position="245"/>
    </location>
</feature>
<feature type="region of interest" description="Disordered" evidence="2">
    <location>
        <begin position="306"/>
        <end position="339"/>
    </location>
</feature>
<feature type="compositionally biased region" description="Basic residues" evidence="2">
    <location>
        <begin position="592"/>
        <end position="602"/>
    </location>
</feature>
<feature type="compositionally biased region" description="Low complexity" evidence="2">
    <location>
        <begin position="434"/>
        <end position="447"/>
    </location>
</feature>
<name>A0A9Q0AIB6_9PEZI</name>
<feature type="region of interest" description="Disordered" evidence="2">
    <location>
        <begin position="177"/>
        <end position="250"/>
    </location>
</feature>
<protein>
    <recommendedName>
        <fullName evidence="3">DUF3835 domain-containing protein</fullName>
    </recommendedName>
</protein>
<dbReference type="Proteomes" id="UP000829685">
    <property type="component" value="Unassembled WGS sequence"/>
</dbReference>
<dbReference type="EMBL" id="JAFIMR010000058">
    <property type="protein sequence ID" value="KAI1853044.1"/>
    <property type="molecule type" value="Genomic_DNA"/>
</dbReference>
<proteinExistence type="predicted"/>
<feature type="coiled-coil region" evidence="1">
    <location>
        <begin position="1"/>
        <end position="28"/>
    </location>
</feature>
<comment type="caution">
    <text evidence="4">The sequence shown here is derived from an EMBL/GenBank/DDBJ whole genome shotgun (WGS) entry which is preliminary data.</text>
</comment>
<dbReference type="PANTHER" id="PTHR15111">
    <property type="entry name" value="RNA POLYMERASE II SUBUNIT 5-MEDIATING PROTEIN NNX3"/>
    <property type="match status" value="1"/>
</dbReference>
<keyword evidence="5" id="KW-1185">Reference proteome</keyword>
<feature type="compositionally biased region" description="Low complexity" evidence="2">
    <location>
        <begin position="362"/>
        <end position="378"/>
    </location>
</feature>
<keyword evidence="1" id="KW-0175">Coiled coil</keyword>
<dbReference type="InterPro" id="IPR039553">
    <property type="entry name" value="Prefoldin-like"/>
</dbReference>
<gene>
    <name evidence="4" type="ORF">JX265_012800</name>
</gene>
<dbReference type="PANTHER" id="PTHR15111:SF0">
    <property type="entry name" value="UNCONVENTIONAL PREFOLDIN RPB5 INTERACTOR 1"/>
    <property type="match status" value="1"/>
</dbReference>
<feature type="region of interest" description="Disordered" evidence="2">
    <location>
        <begin position="567"/>
        <end position="602"/>
    </location>
</feature>
<accession>A0A9Q0AIB6</accession>
<feature type="domain" description="DUF3835" evidence="3">
    <location>
        <begin position="524"/>
        <end position="599"/>
    </location>
</feature>
<dbReference type="GO" id="GO:0003682">
    <property type="term" value="F:chromatin binding"/>
    <property type="evidence" value="ECO:0007669"/>
    <property type="project" value="TreeGrafter"/>
</dbReference>
<reference evidence="4" key="1">
    <citation type="submission" date="2021-03" db="EMBL/GenBank/DDBJ databases">
        <title>Revisited historic fungal species revealed as producer of novel bioactive compounds through whole genome sequencing and comparative genomics.</title>
        <authorList>
            <person name="Vignolle G.A."/>
            <person name="Hochenegger N."/>
            <person name="Mach R.L."/>
            <person name="Mach-Aigner A.R."/>
            <person name="Javad Rahimi M."/>
            <person name="Salim K.A."/>
            <person name="Chan C.M."/>
            <person name="Lim L.B.L."/>
            <person name="Cai F."/>
            <person name="Druzhinina I.S."/>
            <person name="U'Ren J.M."/>
            <person name="Derntl C."/>
        </authorList>
    </citation>
    <scope>NUCLEOTIDE SEQUENCE</scope>
    <source>
        <strain evidence="4">TUCIM 5799</strain>
    </source>
</reference>
<sequence length="602" mass="66229">MAAAKDSFEELERHRKALEQNVDKLSLALDEWRQWKLEYEALAKPVNEMPSEALPAVLAQTRAAYSGDLVDRKVLDEIFGPDASRKRDQVASTISNRLDYVRRNIATLEKQLETAENKLAAANVLSNPDMPEDEEGLPITEIMEELDDDDNVVSYSLRTPGQNQSQLLETLKKAGLKELPSGQPGDSAVSSSSQPPTQTSQPIKSAPKPKQPAPAPAVKSAPHKPKPMKKNVTFSDDTKSTEEKPQYMSLSADKIDELMREAKEQEGIISDPVVPDDESDEEAQLRRDMLEYNLSELNPVVAELTLEEGGITDDDLDYSDYDDEDDDDEDQWGRSTSTFINEEYRQKMAEIQDRLNKHTFKSQQAASEDAAEDQVAQEGVGKIRIQSQGPSSNNESVGSQVVEIKEDSEPKPGSEAKKSVRFASALDIAKEPAAKPASAPSVQQPQHPEVDPLSDVIERKSGESAKSAVAPTKKASRFKMARSGNAPAPGSFNAPRSSDGSSILPEQPVSDQQFAPSGPKGATMATTVLERAPTSTTREPDEFDADMLKQQVAVEYHKVRNRMIQKQGGFMKEDESPMEPLDEEEGGPPRLSRFKAARLARS</sequence>
<evidence type="ECO:0000256" key="1">
    <source>
        <dbReference type="SAM" id="Coils"/>
    </source>
</evidence>
<feature type="compositionally biased region" description="Low complexity" evidence="2">
    <location>
        <begin position="181"/>
        <end position="208"/>
    </location>
</feature>
<dbReference type="InterPro" id="IPR024325">
    <property type="entry name" value="DUF3835"/>
</dbReference>
<feature type="compositionally biased region" description="Acidic residues" evidence="2">
    <location>
        <begin position="576"/>
        <end position="586"/>
    </location>
</feature>
<evidence type="ECO:0000313" key="4">
    <source>
        <dbReference type="EMBL" id="KAI1853044.1"/>
    </source>
</evidence>
<feature type="compositionally biased region" description="Polar residues" evidence="2">
    <location>
        <begin position="385"/>
        <end position="399"/>
    </location>
</feature>
<dbReference type="InterPro" id="IPR052255">
    <property type="entry name" value="RNA_pol_II_subunit5-mediator"/>
</dbReference>
<feature type="coiled-coil region" evidence="1">
    <location>
        <begin position="98"/>
        <end position="125"/>
    </location>
</feature>
<feature type="region of interest" description="Disordered" evidence="2">
    <location>
        <begin position="355"/>
        <end position="541"/>
    </location>
</feature>
<dbReference type="Pfam" id="PF13758">
    <property type="entry name" value="Prefoldin_3"/>
    <property type="match status" value="1"/>
</dbReference>
<dbReference type="OrthoDB" id="21413at2759"/>
<evidence type="ECO:0000259" key="3">
    <source>
        <dbReference type="Pfam" id="PF12927"/>
    </source>
</evidence>
<feature type="compositionally biased region" description="Basic and acidic residues" evidence="2">
    <location>
        <begin position="403"/>
        <end position="418"/>
    </location>
</feature>
<organism evidence="4 5">
    <name type="scientific">Neoarthrinium moseri</name>
    <dbReference type="NCBI Taxonomy" id="1658444"/>
    <lineage>
        <taxon>Eukaryota</taxon>
        <taxon>Fungi</taxon>
        <taxon>Dikarya</taxon>
        <taxon>Ascomycota</taxon>
        <taxon>Pezizomycotina</taxon>
        <taxon>Sordariomycetes</taxon>
        <taxon>Xylariomycetidae</taxon>
        <taxon>Amphisphaeriales</taxon>
        <taxon>Apiosporaceae</taxon>
        <taxon>Neoarthrinium</taxon>
    </lineage>
</organism>
<dbReference type="GO" id="GO:0019212">
    <property type="term" value="F:phosphatase inhibitor activity"/>
    <property type="evidence" value="ECO:0007669"/>
    <property type="project" value="TreeGrafter"/>
</dbReference>
<dbReference type="AlphaFoldDB" id="A0A9Q0AIB6"/>
<dbReference type="Pfam" id="PF12927">
    <property type="entry name" value="DUF3835"/>
    <property type="match status" value="1"/>
</dbReference>
<evidence type="ECO:0000256" key="2">
    <source>
        <dbReference type="SAM" id="MobiDB-lite"/>
    </source>
</evidence>
<dbReference type="GO" id="GO:0000122">
    <property type="term" value="P:negative regulation of transcription by RNA polymerase II"/>
    <property type="evidence" value="ECO:0007669"/>
    <property type="project" value="TreeGrafter"/>
</dbReference>
<dbReference type="GO" id="GO:0003714">
    <property type="term" value="F:transcription corepressor activity"/>
    <property type="evidence" value="ECO:0007669"/>
    <property type="project" value="TreeGrafter"/>
</dbReference>
<evidence type="ECO:0000313" key="5">
    <source>
        <dbReference type="Proteomes" id="UP000829685"/>
    </source>
</evidence>
<feature type="compositionally biased region" description="Acidic residues" evidence="2">
    <location>
        <begin position="310"/>
        <end position="330"/>
    </location>
</feature>